<evidence type="ECO:0000256" key="1">
    <source>
        <dbReference type="ARBA" id="ARBA00022441"/>
    </source>
</evidence>
<accession>A0A9K3D7M1</accession>
<dbReference type="InterPro" id="IPR006652">
    <property type="entry name" value="Kelch_1"/>
</dbReference>
<protein>
    <recommendedName>
        <fullName evidence="5">Kelch-type beta propeller</fullName>
    </recommendedName>
</protein>
<feature type="non-terminal residue" evidence="3">
    <location>
        <position position="135"/>
    </location>
</feature>
<keyword evidence="1" id="KW-0880">Kelch repeat</keyword>
<keyword evidence="4" id="KW-1185">Reference proteome</keyword>
<dbReference type="SUPFAM" id="SSF117281">
    <property type="entry name" value="Kelch motif"/>
    <property type="match status" value="1"/>
</dbReference>
<evidence type="ECO:0000256" key="2">
    <source>
        <dbReference type="ARBA" id="ARBA00022737"/>
    </source>
</evidence>
<dbReference type="Proteomes" id="UP000265618">
    <property type="component" value="Unassembled WGS sequence"/>
</dbReference>
<evidence type="ECO:0008006" key="5">
    <source>
        <dbReference type="Google" id="ProtNLM"/>
    </source>
</evidence>
<dbReference type="InterPro" id="IPR015915">
    <property type="entry name" value="Kelch-typ_b-propeller"/>
</dbReference>
<sequence>MFGGKVPYSYDCSESEAEKRVVEHMSDLLIFNIATRQWRLVPRRGEWPDGRYYHAAFERDGRLVVAGGCGNERDSDSVWEYDTERESWTRLQDLPYPMGELQGLCVAGVPHIFGIFRSDTGVYPGDHFAALQLHR</sequence>
<proteinExistence type="predicted"/>
<name>A0A9K3D7M1_9EUKA</name>
<evidence type="ECO:0000313" key="4">
    <source>
        <dbReference type="Proteomes" id="UP000265618"/>
    </source>
</evidence>
<dbReference type="PANTHER" id="PTHR46093:SF18">
    <property type="entry name" value="FIBRONECTIN TYPE-III DOMAIN-CONTAINING PROTEIN"/>
    <property type="match status" value="1"/>
</dbReference>
<reference evidence="3 4" key="1">
    <citation type="journal article" date="2018" name="PLoS ONE">
        <title>The draft genome of Kipferlia bialata reveals reductive genome evolution in fornicate parasites.</title>
        <authorList>
            <person name="Tanifuji G."/>
            <person name="Takabayashi S."/>
            <person name="Kume K."/>
            <person name="Takagi M."/>
            <person name="Nakayama T."/>
            <person name="Kamikawa R."/>
            <person name="Inagaki Y."/>
            <person name="Hashimoto T."/>
        </authorList>
    </citation>
    <scope>NUCLEOTIDE SEQUENCE [LARGE SCALE GENOMIC DNA]</scope>
    <source>
        <strain evidence="3">NY0173</strain>
    </source>
</reference>
<organism evidence="3 4">
    <name type="scientific">Kipferlia bialata</name>
    <dbReference type="NCBI Taxonomy" id="797122"/>
    <lineage>
        <taxon>Eukaryota</taxon>
        <taxon>Metamonada</taxon>
        <taxon>Carpediemonas-like organisms</taxon>
        <taxon>Kipferlia</taxon>
    </lineage>
</organism>
<dbReference type="AlphaFoldDB" id="A0A9K3D7M1"/>
<dbReference type="OrthoDB" id="45365at2759"/>
<keyword evidence="2" id="KW-0677">Repeat</keyword>
<evidence type="ECO:0000313" key="3">
    <source>
        <dbReference type="EMBL" id="GIQ89915.1"/>
    </source>
</evidence>
<dbReference type="Pfam" id="PF01344">
    <property type="entry name" value="Kelch_1"/>
    <property type="match status" value="1"/>
</dbReference>
<dbReference type="EMBL" id="BDIP01005570">
    <property type="protein sequence ID" value="GIQ89915.1"/>
    <property type="molecule type" value="Genomic_DNA"/>
</dbReference>
<dbReference type="Gene3D" id="2.120.10.80">
    <property type="entry name" value="Kelch-type beta propeller"/>
    <property type="match status" value="1"/>
</dbReference>
<dbReference type="PANTHER" id="PTHR46093">
    <property type="entry name" value="ACYL-COA-BINDING DOMAIN-CONTAINING PROTEIN 5"/>
    <property type="match status" value="1"/>
</dbReference>
<gene>
    <name evidence="3" type="ORF">KIPB_012525</name>
</gene>
<comment type="caution">
    <text evidence="3">The sequence shown here is derived from an EMBL/GenBank/DDBJ whole genome shotgun (WGS) entry which is preliminary data.</text>
</comment>